<proteinExistence type="predicted"/>
<name>A0ABR4BAV6_9LECA</name>
<accession>A0ABR4BAV6</accession>
<reference evidence="1 2" key="1">
    <citation type="submission" date="2024-09" db="EMBL/GenBank/DDBJ databases">
        <title>Rethinking Asexuality: The Enigmatic Case of Functional Sexual Genes in Lepraria (Stereocaulaceae).</title>
        <authorList>
            <person name="Doellman M."/>
            <person name="Sun Y."/>
            <person name="Barcenas-Pena A."/>
            <person name="Lumbsch H.T."/>
            <person name="Grewe F."/>
        </authorList>
    </citation>
    <scope>NUCLEOTIDE SEQUENCE [LARGE SCALE GENOMIC DNA]</scope>
    <source>
        <strain evidence="1 2">Grewe 0041</strain>
    </source>
</reference>
<organism evidence="1 2">
    <name type="scientific">Lepraria finkii</name>
    <dbReference type="NCBI Taxonomy" id="1340010"/>
    <lineage>
        <taxon>Eukaryota</taxon>
        <taxon>Fungi</taxon>
        <taxon>Dikarya</taxon>
        <taxon>Ascomycota</taxon>
        <taxon>Pezizomycotina</taxon>
        <taxon>Lecanoromycetes</taxon>
        <taxon>OSLEUM clade</taxon>
        <taxon>Lecanoromycetidae</taxon>
        <taxon>Lecanorales</taxon>
        <taxon>Lecanorineae</taxon>
        <taxon>Stereocaulaceae</taxon>
        <taxon>Lepraria</taxon>
    </lineage>
</organism>
<evidence type="ECO:0000313" key="2">
    <source>
        <dbReference type="Proteomes" id="UP001590951"/>
    </source>
</evidence>
<gene>
    <name evidence="1" type="ORF">ABVK25_004808</name>
</gene>
<sequence length="108" mass="11205">MGIFQTDYNQMDVVGLGELLSIEGVLKEAPASAAPVYIATGDADDVFCLAATCSDGPLSPQAQACALFPKALACECFIPVGTGHTISLHDSAQTSFATYHAFLATEGF</sequence>
<comment type="caution">
    <text evidence="1">The sequence shown here is derived from an EMBL/GenBank/DDBJ whole genome shotgun (WGS) entry which is preliminary data.</text>
</comment>
<protein>
    <submittedName>
        <fullName evidence="1">Uncharacterized protein</fullName>
    </submittedName>
</protein>
<evidence type="ECO:0000313" key="1">
    <source>
        <dbReference type="EMBL" id="KAL2054986.1"/>
    </source>
</evidence>
<dbReference type="EMBL" id="JBHFEH010000013">
    <property type="protein sequence ID" value="KAL2054986.1"/>
    <property type="molecule type" value="Genomic_DNA"/>
</dbReference>
<dbReference type="Proteomes" id="UP001590951">
    <property type="component" value="Unassembled WGS sequence"/>
</dbReference>
<keyword evidence="2" id="KW-1185">Reference proteome</keyword>